<dbReference type="CDD" id="cd22231">
    <property type="entry name" value="RHH_NikR_HicB-like"/>
    <property type="match status" value="1"/>
</dbReference>
<dbReference type="InterPro" id="IPR022789">
    <property type="entry name" value="ParD"/>
</dbReference>
<keyword evidence="3" id="KW-1277">Toxin-antitoxin system</keyword>
<evidence type="ECO:0000256" key="4">
    <source>
        <dbReference type="ARBA" id="ARBA00037106"/>
    </source>
</evidence>
<accession>A0A495V6K7</accession>
<dbReference type="InterPro" id="IPR038296">
    <property type="entry name" value="ParD_sf"/>
</dbReference>
<dbReference type="SUPFAM" id="SSF47598">
    <property type="entry name" value="Ribbon-helix-helix"/>
    <property type="match status" value="1"/>
</dbReference>
<dbReference type="EMBL" id="RBXL01000001">
    <property type="protein sequence ID" value="RKT44340.1"/>
    <property type="molecule type" value="Genomic_DNA"/>
</dbReference>
<dbReference type="GO" id="GO:0006355">
    <property type="term" value="P:regulation of DNA-templated transcription"/>
    <property type="evidence" value="ECO:0007669"/>
    <property type="project" value="InterPro"/>
</dbReference>
<comment type="similarity">
    <text evidence="1">Belongs to the ParD antitoxin family.</text>
</comment>
<dbReference type="Gene3D" id="6.10.10.120">
    <property type="entry name" value="Antitoxin ParD1-like"/>
    <property type="match status" value="1"/>
</dbReference>
<evidence type="ECO:0000256" key="1">
    <source>
        <dbReference type="ARBA" id="ARBA00008580"/>
    </source>
</evidence>
<name>A0A495V6K7_9GAMM</name>
<dbReference type="InterPro" id="IPR010985">
    <property type="entry name" value="Ribbon_hlx_hlx"/>
</dbReference>
<dbReference type="PANTHER" id="PTHR36582:SF2">
    <property type="entry name" value="ANTITOXIN PARD"/>
    <property type="match status" value="1"/>
</dbReference>
<evidence type="ECO:0000313" key="5">
    <source>
        <dbReference type="EMBL" id="RKT44340.1"/>
    </source>
</evidence>
<reference evidence="5 6" key="1">
    <citation type="submission" date="2018-10" db="EMBL/GenBank/DDBJ databases">
        <title>Genomic Encyclopedia of Archaeal and Bacterial Type Strains, Phase II (KMG-II): from individual species to whole genera.</title>
        <authorList>
            <person name="Goeker M."/>
        </authorList>
    </citation>
    <scope>NUCLEOTIDE SEQUENCE [LARGE SCALE GENOMIC DNA]</scope>
    <source>
        <strain evidence="5 6">DSM 235</strain>
    </source>
</reference>
<dbReference type="RefSeq" id="WP_120796791.1">
    <property type="nucleotide sequence ID" value="NZ_RBXL01000001.1"/>
</dbReference>
<protein>
    <recommendedName>
        <fullName evidence="2">Antitoxin ParD</fullName>
    </recommendedName>
</protein>
<dbReference type="PANTHER" id="PTHR36582">
    <property type="entry name" value="ANTITOXIN PARD"/>
    <property type="match status" value="1"/>
</dbReference>
<keyword evidence="6" id="KW-1185">Reference proteome</keyword>
<comment type="function">
    <text evidence="4">Antitoxin component of a type II toxin-antitoxin (TA) system. Neutralizes the effect of toxin ParE.</text>
</comment>
<gene>
    <name evidence="5" type="ORF">BDD21_1719</name>
</gene>
<proteinExistence type="inferred from homology"/>
<sequence length="79" mass="9034">MATMNISLPEDLRDFVNRKVAAQSYSSTSEYLRELIRRERDIEMLRERLLAGRDSGPAEPIDDAWLARLRARAAGEIAE</sequence>
<evidence type="ECO:0000256" key="3">
    <source>
        <dbReference type="ARBA" id="ARBA00022649"/>
    </source>
</evidence>
<evidence type="ECO:0000313" key="6">
    <source>
        <dbReference type="Proteomes" id="UP000274556"/>
    </source>
</evidence>
<dbReference type="AlphaFoldDB" id="A0A495V6K7"/>
<dbReference type="NCBIfam" id="TIGR02606">
    <property type="entry name" value="antidote_CC2985"/>
    <property type="match status" value="1"/>
</dbReference>
<dbReference type="Proteomes" id="UP000274556">
    <property type="component" value="Unassembled WGS sequence"/>
</dbReference>
<organism evidence="5 6">
    <name type="scientific">Thiocapsa rosea</name>
    <dbReference type="NCBI Taxonomy" id="69360"/>
    <lineage>
        <taxon>Bacteria</taxon>
        <taxon>Pseudomonadati</taxon>
        <taxon>Pseudomonadota</taxon>
        <taxon>Gammaproteobacteria</taxon>
        <taxon>Chromatiales</taxon>
        <taxon>Chromatiaceae</taxon>
        <taxon>Thiocapsa</taxon>
    </lineage>
</organism>
<comment type="caution">
    <text evidence="5">The sequence shown here is derived from an EMBL/GenBank/DDBJ whole genome shotgun (WGS) entry which is preliminary data.</text>
</comment>
<evidence type="ECO:0000256" key="2">
    <source>
        <dbReference type="ARBA" id="ARBA00017940"/>
    </source>
</evidence>
<dbReference type="Pfam" id="PF03693">
    <property type="entry name" value="ParD_antitoxin"/>
    <property type="match status" value="1"/>
</dbReference>